<dbReference type="PANTHER" id="PTHR31896:SF64">
    <property type="entry name" value="TRICHOTHECENE 3-O-ACETYLTRANSFERASE"/>
    <property type="match status" value="1"/>
</dbReference>
<keyword evidence="4" id="KW-1185">Reference proteome</keyword>
<keyword evidence="1 3" id="KW-0808">Transferase</keyword>
<sequence>MTVTVSFEPYVGSSVDALSIPLYLRCQLVFNLSNPLAAVPLLESGVDRLVQKLPFLSGEFTAVPASDGGKEILLVRPAPNFELNRILKVKHHGTSLHHVCKQMDKPSSDGDDLPHEPYMPYPRLPDPSRPQPIVGFQVNVHTDGIILSVATHHCSFDATGMGSIVQNLAACCRCAPDDEPDLTTSPAQEAEARKVLSHIRETPFDPTIFPEYRPLDSMVSYYKGVQSALEGRQTTIVNRCFTIATDKINALKKRCNQSIPKMVKKYGLSTEDATESAWVSSNDVVAALLWTCINRARYPELRERSVHQLPPDLLHATSSLGLPVNVRSRLSPPLPKSTLGNAVCLLREQVPLRFFAAPGDANTEATSSFCADHSEDDEWAMSFCRVAYGLRAKLNAIDDDCIRDYISHVQKSPCHLSVTLDTGSLYVSNWREISVYDADFGGMLGKPLRTRAPDGYTDGLIFVMAQRSEDRTAPWEFNISLEPSAMKRIEHDPLWCKYVELDEFWHGEA</sequence>
<dbReference type="Proteomes" id="UP000234474">
    <property type="component" value="Unassembled WGS sequence"/>
</dbReference>
<dbReference type="InterPro" id="IPR023213">
    <property type="entry name" value="CAT-like_dom_sf"/>
</dbReference>
<dbReference type="GO" id="GO:0016746">
    <property type="term" value="F:acyltransferase activity"/>
    <property type="evidence" value="ECO:0007669"/>
    <property type="project" value="UniProtKB-KW"/>
</dbReference>
<dbReference type="Gene3D" id="3.30.559.10">
    <property type="entry name" value="Chloramphenicol acetyltransferase-like domain"/>
    <property type="match status" value="2"/>
</dbReference>
<dbReference type="PANTHER" id="PTHR31896">
    <property type="entry name" value="FAMILY REGULATORY PROTEIN, PUTATIVE (AFU_ORTHOLOGUE AFUA_3G14730)-RELATED"/>
    <property type="match status" value="1"/>
</dbReference>
<comment type="caution">
    <text evidence="3">The sequence shown here is derived from an EMBL/GenBank/DDBJ whole genome shotgun (WGS) entry which is preliminary data.</text>
</comment>
<evidence type="ECO:0000256" key="1">
    <source>
        <dbReference type="ARBA" id="ARBA00022679"/>
    </source>
</evidence>
<accession>A0A2I1CCQ0</accession>
<dbReference type="Pfam" id="PF02458">
    <property type="entry name" value="Transferase"/>
    <property type="match status" value="2"/>
</dbReference>
<dbReference type="OMA" id="QCFEKVF"/>
<dbReference type="STRING" id="1392255.A0A2I1CCQ0"/>
<name>A0A2I1CCQ0_ASPN1</name>
<dbReference type="InterPro" id="IPR051283">
    <property type="entry name" value="Sec_Metabolite_Acyltrans"/>
</dbReference>
<dbReference type="VEuPathDB" id="FungiDB:P174DRAFT_386801"/>
<gene>
    <name evidence="3" type="ORF">P174DRAFT_386801</name>
</gene>
<evidence type="ECO:0000313" key="3">
    <source>
        <dbReference type="EMBL" id="PKX95392.1"/>
    </source>
</evidence>
<evidence type="ECO:0000256" key="2">
    <source>
        <dbReference type="ARBA" id="ARBA00023315"/>
    </source>
</evidence>
<protein>
    <submittedName>
        <fullName evidence="3">Transferase family protein</fullName>
    </submittedName>
</protein>
<dbReference type="GeneID" id="36530648"/>
<reference evidence="4" key="1">
    <citation type="journal article" date="2018" name="Proc. Natl. Acad. Sci. U.S.A.">
        <title>Linking secondary metabolites to gene clusters through genome sequencing of six diverse Aspergillus species.</title>
        <authorList>
            <person name="Kaerboelling I."/>
            <person name="Vesth T.C."/>
            <person name="Frisvad J.C."/>
            <person name="Nybo J.L."/>
            <person name="Theobald S."/>
            <person name="Kuo A."/>
            <person name="Bowyer P."/>
            <person name="Matsuda Y."/>
            <person name="Mondo S."/>
            <person name="Lyhne E.K."/>
            <person name="Kogle M.E."/>
            <person name="Clum A."/>
            <person name="Lipzen A."/>
            <person name="Salamov A."/>
            <person name="Ngan C.Y."/>
            <person name="Daum C."/>
            <person name="Chiniquy J."/>
            <person name="Barry K."/>
            <person name="LaButti K."/>
            <person name="Haridas S."/>
            <person name="Simmons B.A."/>
            <person name="Magnuson J.K."/>
            <person name="Mortensen U.H."/>
            <person name="Larsen T.O."/>
            <person name="Grigoriev I.V."/>
            <person name="Baker S.E."/>
            <person name="Andersen M.R."/>
        </authorList>
    </citation>
    <scope>NUCLEOTIDE SEQUENCE [LARGE SCALE GENOMIC DNA]</scope>
    <source>
        <strain evidence="4">IBT 16806</strain>
    </source>
</reference>
<proteinExistence type="predicted"/>
<dbReference type="RefSeq" id="XP_024683987.1">
    <property type="nucleotide sequence ID" value="XM_024823323.1"/>
</dbReference>
<organism evidence="3 4">
    <name type="scientific">Aspergillus novofumigatus (strain IBT 16806)</name>
    <dbReference type="NCBI Taxonomy" id="1392255"/>
    <lineage>
        <taxon>Eukaryota</taxon>
        <taxon>Fungi</taxon>
        <taxon>Dikarya</taxon>
        <taxon>Ascomycota</taxon>
        <taxon>Pezizomycotina</taxon>
        <taxon>Eurotiomycetes</taxon>
        <taxon>Eurotiomycetidae</taxon>
        <taxon>Eurotiales</taxon>
        <taxon>Aspergillaceae</taxon>
        <taxon>Aspergillus</taxon>
        <taxon>Aspergillus subgen. Fumigati</taxon>
    </lineage>
</organism>
<keyword evidence="2" id="KW-0012">Acyltransferase</keyword>
<evidence type="ECO:0000313" key="4">
    <source>
        <dbReference type="Proteomes" id="UP000234474"/>
    </source>
</evidence>
<dbReference type="EMBL" id="MSZS01000003">
    <property type="protein sequence ID" value="PKX95392.1"/>
    <property type="molecule type" value="Genomic_DNA"/>
</dbReference>
<dbReference type="OrthoDB" id="1862401at2759"/>
<dbReference type="AlphaFoldDB" id="A0A2I1CCQ0"/>